<comment type="caution">
    <text evidence="1">The sequence shown here is derived from an EMBL/GenBank/DDBJ whole genome shotgun (WGS) entry which is preliminary data.</text>
</comment>
<proteinExistence type="predicted"/>
<dbReference type="InterPro" id="IPR023393">
    <property type="entry name" value="START-like_dom_sf"/>
</dbReference>
<organism evidence="1 2">
    <name type="scientific">Paracoccus amoyensis</name>
    <dbReference type="NCBI Taxonomy" id="2760093"/>
    <lineage>
        <taxon>Bacteria</taxon>
        <taxon>Pseudomonadati</taxon>
        <taxon>Pseudomonadota</taxon>
        <taxon>Alphaproteobacteria</taxon>
        <taxon>Rhodobacterales</taxon>
        <taxon>Paracoccaceae</taxon>
        <taxon>Paracoccus</taxon>
    </lineage>
</organism>
<sequence length="150" mass="17151">MKFSTRLDVEEPATVLFDQIGNAEQLEKLLVQRGASVTRMDPARESGTALGWVIGFNWRGRRRNLRLKVTRFDRPELILMSGQGDSFDVEIGMSVVALSKSRSRLNFETDVRPRNMRARLLLQTAKLAKPQLDTKFARRVGELLHQLRTV</sequence>
<dbReference type="EMBL" id="JACOQL010000001">
    <property type="protein sequence ID" value="MBC9245651.1"/>
    <property type="molecule type" value="Genomic_DNA"/>
</dbReference>
<dbReference type="Gene3D" id="3.30.530.20">
    <property type="match status" value="1"/>
</dbReference>
<evidence type="ECO:0000313" key="2">
    <source>
        <dbReference type="Proteomes" id="UP000608594"/>
    </source>
</evidence>
<dbReference type="SUPFAM" id="SSF55961">
    <property type="entry name" value="Bet v1-like"/>
    <property type="match status" value="1"/>
</dbReference>
<dbReference type="RefSeq" id="WP_187792055.1">
    <property type="nucleotide sequence ID" value="NZ_JACOQL010000001.1"/>
</dbReference>
<reference evidence="1" key="1">
    <citation type="submission" date="2020-08" db="EMBL/GenBank/DDBJ databases">
        <title>Paracoccus amoyensis sp. nov., isolated from the surface seawater at coast of Xiamen, Fujian.</title>
        <authorList>
            <person name="Lyu L."/>
        </authorList>
    </citation>
    <scope>NUCLEOTIDE SEQUENCE</scope>
    <source>
        <strain evidence="1">11-3</strain>
    </source>
</reference>
<evidence type="ECO:0008006" key="3">
    <source>
        <dbReference type="Google" id="ProtNLM"/>
    </source>
</evidence>
<dbReference type="AlphaFoldDB" id="A0A926JA45"/>
<protein>
    <recommendedName>
        <fullName evidence="3">Polyketide cyclase / dehydrase and lipid transport</fullName>
    </recommendedName>
</protein>
<keyword evidence="2" id="KW-1185">Reference proteome</keyword>
<accession>A0A926JA45</accession>
<name>A0A926JA45_9RHOB</name>
<evidence type="ECO:0000313" key="1">
    <source>
        <dbReference type="EMBL" id="MBC9245651.1"/>
    </source>
</evidence>
<dbReference type="Proteomes" id="UP000608594">
    <property type="component" value="Unassembled WGS sequence"/>
</dbReference>
<gene>
    <name evidence="1" type="ORF">H4P12_02735</name>
</gene>